<keyword evidence="2" id="KW-0677">Repeat</keyword>
<name>A0A915NG40_MELJA</name>
<reference evidence="8" key="1">
    <citation type="submission" date="2022-11" db="UniProtKB">
        <authorList>
            <consortium name="WormBaseParasite"/>
        </authorList>
    </citation>
    <scope>IDENTIFICATION</scope>
</reference>
<dbReference type="InterPro" id="IPR047150">
    <property type="entry name" value="SGT"/>
</dbReference>
<dbReference type="FunFam" id="1.25.40.10:FF:000732">
    <property type="entry name" value="Small Glutamine-rich Tetratrico repeat protein"/>
    <property type="match status" value="1"/>
</dbReference>
<proteinExistence type="inferred from homology"/>
<keyword evidence="3 4" id="KW-0802">TPR repeat</keyword>
<protein>
    <submittedName>
        <fullName evidence="8">SGTA homodimerisation domain-containing protein</fullName>
    </submittedName>
</protein>
<dbReference type="InterPro" id="IPR019410">
    <property type="entry name" value="Methyltransf_16"/>
</dbReference>
<keyword evidence="7" id="KW-1185">Reference proteome</keyword>
<evidence type="ECO:0000313" key="7">
    <source>
        <dbReference type="Proteomes" id="UP000887561"/>
    </source>
</evidence>
<evidence type="ECO:0000256" key="3">
    <source>
        <dbReference type="ARBA" id="ARBA00022803"/>
    </source>
</evidence>
<evidence type="ECO:0000259" key="6">
    <source>
        <dbReference type="Pfam" id="PF16546"/>
    </source>
</evidence>
<feature type="region of interest" description="Disordered" evidence="5">
    <location>
        <begin position="1"/>
        <end position="20"/>
    </location>
</feature>
<dbReference type="Proteomes" id="UP000887561">
    <property type="component" value="Unplaced"/>
</dbReference>
<dbReference type="InterPro" id="IPR011990">
    <property type="entry name" value="TPR-like_helical_dom_sf"/>
</dbReference>
<dbReference type="AlphaFoldDB" id="A0A915NG40"/>
<dbReference type="PROSITE" id="PS50005">
    <property type="entry name" value="TPR"/>
    <property type="match status" value="2"/>
</dbReference>
<dbReference type="InterPro" id="IPR032374">
    <property type="entry name" value="SGTA_dimer"/>
</dbReference>
<dbReference type="Gene3D" id="3.40.50.150">
    <property type="entry name" value="Vaccinia Virus protein VP39"/>
    <property type="match status" value="1"/>
</dbReference>
<accession>A0A915NG40</accession>
<feature type="domain" description="SGTA homodimerisation" evidence="6">
    <location>
        <begin position="25"/>
        <end position="84"/>
    </location>
</feature>
<sequence length="438" mass="48515">MDSDKTTENSSSEQFDNKGRITNDERNLIVSFVQFLRHKVSANQCTEDQEAQIEVATQCLEGAFGVSDKNYAFQPSKPLIDIFKAAEGLPDGDDEFPTPTEAEIAQANKLKEEGNELVKQSKFDDAILKYNDAIKLNRDPVYFCNRAAAYCRLEQYDLAIQDCRTALALDPNYAKAYGRMGVALSCQNRYDQAVEAYKKALEIDPTSESYKNNLSIAEEKLSKARETFANNPQDPLSGLGGFGALFNNPDLARSIGAMMQEPGVRNMMQNVMQNMFGGGGAGGGDGNQPGGGGGDYSFPGEFIASNPNIWKGSTVMEIGSGVAALPSMTALRCGASKVVITEQSHLDKVCLAFTSIRNNLEKNFDVSLIENCVYLLGFDWQNPEIGITELLNKSIQVDYLFGSDVFYDPCVFEILIKMLRRLFDLFPLMEFYFSYQIR</sequence>
<evidence type="ECO:0000256" key="4">
    <source>
        <dbReference type="PROSITE-ProRule" id="PRU00339"/>
    </source>
</evidence>
<dbReference type="GO" id="GO:0072380">
    <property type="term" value="C:TRC complex"/>
    <property type="evidence" value="ECO:0007669"/>
    <property type="project" value="TreeGrafter"/>
</dbReference>
<evidence type="ECO:0000256" key="5">
    <source>
        <dbReference type="SAM" id="MobiDB-lite"/>
    </source>
</evidence>
<dbReference type="InterPro" id="IPR019734">
    <property type="entry name" value="TPR_rpt"/>
</dbReference>
<dbReference type="SUPFAM" id="SSF48452">
    <property type="entry name" value="TPR-like"/>
    <property type="match status" value="1"/>
</dbReference>
<dbReference type="Pfam" id="PF10294">
    <property type="entry name" value="Methyltransf_16"/>
    <property type="match status" value="1"/>
</dbReference>
<dbReference type="Gene3D" id="1.25.40.10">
    <property type="entry name" value="Tetratricopeptide repeat domain"/>
    <property type="match status" value="1"/>
</dbReference>
<evidence type="ECO:0000313" key="8">
    <source>
        <dbReference type="WBParaSite" id="scaffold9995_cov148.g14443"/>
    </source>
</evidence>
<dbReference type="InterPro" id="IPR029063">
    <property type="entry name" value="SAM-dependent_MTases_sf"/>
</dbReference>
<feature type="repeat" description="TPR" evidence="4">
    <location>
        <begin position="140"/>
        <end position="173"/>
    </location>
</feature>
<evidence type="ECO:0000256" key="1">
    <source>
        <dbReference type="ARBA" id="ARBA00008175"/>
    </source>
</evidence>
<dbReference type="PROSITE" id="PS50293">
    <property type="entry name" value="TPR_REGION"/>
    <property type="match status" value="1"/>
</dbReference>
<dbReference type="PANTHER" id="PTHR45831">
    <property type="entry name" value="LD24721P"/>
    <property type="match status" value="1"/>
</dbReference>
<dbReference type="GO" id="GO:0060090">
    <property type="term" value="F:molecular adaptor activity"/>
    <property type="evidence" value="ECO:0007669"/>
    <property type="project" value="TreeGrafter"/>
</dbReference>
<comment type="similarity">
    <text evidence="1">Belongs to the SGT family.</text>
</comment>
<dbReference type="SMART" id="SM00028">
    <property type="entry name" value="TPR"/>
    <property type="match status" value="3"/>
</dbReference>
<dbReference type="Gene3D" id="1.20.5.420">
    <property type="entry name" value="Immunoglobulin FC, subunit C"/>
    <property type="match status" value="1"/>
</dbReference>
<feature type="repeat" description="TPR" evidence="4">
    <location>
        <begin position="174"/>
        <end position="207"/>
    </location>
</feature>
<organism evidence="7 8">
    <name type="scientific">Meloidogyne javanica</name>
    <name type="common">Root-knot nematode worm</name>
    <dbReference type="NCBI Taxonomy" id="6303"/>
    <lineage>
        <taxon>Eukaryota</taxon>
        <taxon>Metazoa</taxon>
        <taxon>Ecdysozoa</taxon>
        <taxon>Nematoda</taxon>
        <taxon>Chromadorea</taxon>
        <taxon>Rhabditida</taxon>
        <taxon>Tylenchina</taxon>
        <taxon>Tylenchomorpha</taxon>
        <taxon>Tylenchoidea</taxon>
        <taxon>Meloidogynidae</taxon>
        <taxon>Meloidogyninae</taxon>
        <taxon>Meloidogyne</taxon>
        <taxon>Meloidogyne incognita group</taxon>
    </lineage>
</organism>
<dbReference type="PANTHER" id="PTHR45831:SF2">
    <property type="entry name" value="LD24721P"/>
    <property type="match status" value="1"/>
</dbReference>
<dbReference type="WBParaSite" id="scaffold9995_cov148.g14443">
    <property type="protein sequence ID" value="scaffold9995_cov148.g14443"/>
    <property type="gene ID" value="scaffold9995_cov148.g14443"/>
</dbReference>
<dbReference type="Pfam" id="PF00515">
    <property type="entry name" value="TPR_1"/>
    <property type="match status" value="2"/>
</dbReference>
<dbReference type="Pfam" id="PF16546">
    <property type="entry name" value="SGTA_dimer"/>
    <property type="match status" value="1"/>
</dbReference>
<dbReference type="GO" id="GO:0006620">
    <property type="term" value="P:post-translational protein targeting to endoplasmic reticulum membrane"/>
    <property type="evidence" value="ECO:0007669"/>
    <property type="project" value="TreeGrafter"/>
</dbReference>
<dbReference type="GO" id="GO:0016020">
    <property type="term" value="C:membrane"/>
    <property type="evidence" value="ECO:0007669"/>
    <property type="project" value="TreeGrafter"/>
</dbReference>
<evidence type="ECO:0000256" key="2">
    <source>
        <dbReference type="ARBA" id="ARBA00022737"/>
    </source>
</evidence>